<keyword evidence="1" id="KW-0808">Transferase</keyword>
<dbReference type="Pfam" id="PF13489">
    <property type="entry name" value="Methyltransf_23"/>
    <property type="match status" value="1"/>
</dbReference>
<dbReference type="FunCoup" id="A0A0H2RAL9">
    <property type="interactions" value="3"/>
</dbReference>
<evidence type="ECO:0000313" key="1">
    <source>
        <dbReference type="EMBL" id="KLO08432.1"/>
    </source>
</evidence>
<accession>A0A0H2RAL9</accession>
<dbReference type="InterPro" id="IPR029063">
    <property type="entry name" value="SAM-dependent_MTases_sf"/>
</dbReference>
<name>A0A0H2RAL9_9AGAM</name>
<dbReference type="GO" id="GO:0008168">
    <property type="term" value="F:methyltransferase activity"/>
    <property type="evidence" value="ECO:0007669"/>
    <property type="project" value="UniProtKB-KW"/>
</dbReference>
<organism evidence="1 2">
    <name type="scientific">Schizopora paradoxa</name>
    <dbReference type="NCBI Taxonomy" id="27342"/>
    <lineage>
        <taxon>Eukaryota</taxon>
        <taxon>Fungi</taxon>
        <taxon>Dikarya</taxon>
        <taxon>Basidiomycota</taxon>
        <taxon>Agaricomycotina</taxon>
        <taxon>Agaricomycetes</taxon>
        <taxon>Hymenochaetales</taxon>
        <taxon>Schizoporaceae</taxon>
        <taxon>Schizopora</taxon>
    </lineage>
</organism>
<dbReference type="STRING" id="27342.A0A0H2RAL9"/>
<dbReference type="Proteomes" id="UP000053477">
    <property type="component" value="Unassembled WGS sequence"/>
</dbReference>
<dbReference type="InParanoid" id="A0A0H2RAL9"/>
<dbReference type="SUPFAM" id="SSF53335">
    <property type="entry name" value="S-adenosyl-L-methionine-dependent methyltransferases"/>
    <property type="match status" value="1"/>
</dbReference>
<dbReference type="PANTHER" id="PTHR43591">
    <property type="entry name" value="METHYLTRANSFERASE"/>
    <property type="match status" value="1"/>
</dbReference>
<proteinExistence type="predicted"/>
<dbReference type="EMBL" id="KQ086091">
    <property type="protein sequence ID" value="KLO08432.1"/>
    <property type="molecule type" value="Genomic_DNA"/>
</dbReference>
<evidence type="ECO:0000313" key="2">
    <source>
        <dbReference type="Proteomes" id="UP000053477"/>
    </source>
</evidence>
<dbReference type="OrthoDB" id="184880at2759"/>
<dbReference type="Gene3D" id="3.40.50.150">
    <property type="entry name" value="Vaccinia Virus protein VP39"/>
    <property type="match status" value="1"/>
</dbReference>
<keyword evidence="1" id="KW-0489">Methyltransferase</keyword>
<keyword evidence="2" id="KW-1185">Reference proteome</keyword>
<dbReference type="AlphaFoldDB" id="A0A0H2RAL9"/>
<protein>
    <submittedName>
        <fullName evidence="1">S-adenosyl-L-methionine-dependent methyltransferase</fullName>
    </submittedName>
</protein>
<dbReference type="CDD" id="cd02440">
    <property type="entry name" value="AdoMet_MTases"/>
    <property type="match status" value="1"/>
</dbReference>
<sequence length="259" mass="28628">MCQLRLNTQHNYLTKVVCDGRLVYDKNIVLGENSRVLDSGTGTGIWATELANEVPDSVKIYASDVSNSEFPPTHPPNVHFSLASVTSLPREWSNKFDFVNQRFLFGALLVEEWPVALSEMYRVLKPGGAIQLIEMEPRFPVPETPKTSQIMKVTKEATDGLGLHIYVAENLAELTKGAGFVDIVDETKRLPLGKSWGEIGLQGAVAIGGAYRNTGALLVKNGICSSREAHDRLVDDVLKEWDEYGTHFPCKLVCARKPV</sequence>
<reference evidence="1 2" key="1">
    <citation type="submission" date="2015-04" db="EMBL/GenBank/DDBJ databases">
        <title>Complete genome sequence of Schizopora paradoxa KUC8140, a cosmopolitan wood degrader in East Asia.</title>
        <authorList>
            <consortium name="DOE Joint Genome Institute"/>
            <person name="Min B."/>
            <person name="Park H."/>
            <person name="Jang Y."/>
            <person name="Kim J.-J."/>
            <person name="Kim K.H."/>
            <person name="Pangilinan J."/>
            <person name="Lipzen A."/>
            <person name="Riley R."/>
            <person name="Grigoriev I.V."/>
            <person name="Spatafora J.W."/>
            <person name="Choi I.-G."/>
        </authorList>
    </citation>
    <scope>NUCLEOTIDE SEQUENCE [LARGE SCALE GENOMIC DNA]</scope>
    <source>
        <strain evidence="1 2">KUC8140</strain>
    </source>
</reference>
<gene>
    <name evidence="1" type="ORF">SCHPADRAFT_835348</name>
</gene>
<dbReference type="GO" id="GO:0032259">
    <property type="term" value="P:methylation"/>
    <property type="evidence" value="ECO:0007669"/>
    <property type="project" value="UniProtKB-KW"/>
</dbReference>
<dbReference type="PANTHER" id="PTHR43591:SF92">
    <property type="entry name" value="METHYLTRANSFERASE TYPE 11 DOMAIN-CONTAINING PROTEIN"/>
    <property type="match status" value="1"/>
</dbReference>